<dbReference type="PANTHER" id="PTHR35174:SF3">
    <property type="entry name" value="BLL7171 PROTEIN"/>
    <property type="match status" value="1"/>
</dbReference>
<feature type="domain" description="YCII-related" evidence="2">
    <location>
        <begin position="15"/>
        <end position="108"/>
    </location>
</feature>
<evidence type="ECO:0000256" key="1">
    <source>
        <dbReference type="ARBA" id="ARBA00007689"/>
    </source>
</evidence>
<organism evidence="3 4">
    <name type="scientific">Psychroserpens algicola</name>
    <dbReference type="NCBI Taxonomy" id="1719034"/>
    <lineage>
        <taxon>Bacteria</taxon>
        <taxon>Pseudomonadati</taxon>
        <taxon>Bacteroidota</taxon>
        <taxon>Flavobacteriia</taxon>
        <taxon>Flavobacteriales</taxon>
        <taxon>Flavobacteriaceae</taxon>
        <taxon>Psychroserpens</taxon>
    </lineage>
</organism>
<dbReference type="PANTHER" id="PTHR35174">
    <property type="entry name" value="BLL7171 PROTEIN-RELATED"/>
    <property type="match status" value="1"/>
</dbReference>
<evidence type="ECO:0000313" key="4">
    <source>
        <dbReference type="Proteomes" id="UP001203687"/>
    </source>
</evidence>
<evidence type="ECO:0000313" key="3">
    <source>
        <dbReference type="EMBL" id="MCK8479773.1"/>
    </source>
</evidence>
<keyword evidence="4" id="KW-1185">Reference proteome</keyword>
<dbReference type="SUPFAM" id="SSF54909">
    <property type="entry name" value="Dimeric alpha+beta barrel"/>
    <property type="match status" value="1"/>
</dbReference>
<comment type="similarity">
    <text evidence="1">Belongs to the YciI family.</text>
</comment>
<evidence type="ECO:0000259" key="2">
    <source>
        <dbReference type="Pfam" id="PF03795"/>
    </source>
</evidence>
<protein>
    <submittedName>
        <fullName evidence="3">YciI family protein</fullName>
    </submittedName>
</protein>
<dbReference type="EMBL" id="JALPQF010000003">
    <property type="protein sequence ID" value="MCK8479773.1"/>
    <property type="molecule type" value="Genomic_DNA"/>
</dbReference>
<sequence length="112" mass="12980">MQEFLLLIQGNKYLDESPESLKRHLDDYNKWVDKLMKSGKYMKGNRLSDETKFVKKDGTVLMDGPFLESKEIIGGFVLIKASNFDEALDLTLSCPLSKEFNIFIRPLIPYDR</sequence>
<dbReference type="RefSeq" id="WP_248412024.1">
    <property type="nucleotide sequence ID" value="NZ_JALPQF010000003.1"/>
</dbReference>
<dbReference type="Proteomes" id="UP001203687">
    <property type="component" value="Unassembled WGS sequence"/>
</dbReference>
<comment type="caution">
    <text evidence="3">The sequence shown here is derived from an EMBL/GenBank/DDBJ whole genome shotgun (WGS) entry which is preliminary data.</text>
</comment>
<dbReference type="Pfam" id="PF03795">
    <property type="entry name" value="YCII"/>
    <property type="match status" value="1"/>
</dbReference>
<dbReference type="InterPro" id="IPR011008">
    <property type="entry name" value="Dimeric_a/b-barrel"/>
</dbReference>
<name>A0ABT0H5X0_9FLAO</name>
<dbReference type="InterPro" id="IPR005545">
    <property type="entry name" value="YCII"/>
</dbReference>
<proteinExistence type="inferred from homology"/>
<gene>
    <name evidence="3" type="ORF">MUY34_04025</name>
</gene>
<accession>A0ABT0H5X0</accession>
<reference evidence="3" key="1">
    <citation type="submission" date="2022-04" db="EMBL/GenBank/DDBJ databases">
        <authorList>
            <person name="Ren T."/>
        </authorList>
    </citation>
    <scope>NUCLEOTIDE SEQUENCE</scope>
    <source>
        <strain evidence="3">F63249</strain>
    </source>
</reference>
<dbReference type="Gene3D" id="3.30.70.1060">
    <property type="entry name" value="Dimeric alpha+beta barrel"/>
    <property type="match status" value="1"/>
</dbReference>